<keyword evidence="5" id="KW-1133">Transmembrane helix</keyword>
<feature type="disulfide bond" evidence="2">
    <location>
        <begin position="749"/>
        <end position="758"/>
    </location>
</feature>
<organism evidence="10">
    <name type="scientific">Naegleria gruberi</name>
    <name type="common">Amoeba</name>
    <dbReference type="NCBI Taxonomy" id="5762"/>
    <lineage>
        <taxon>Eukaryota</taxon>
        <taxon>Discoba</taxon>
        <taxon>Heterolobosea</taxon>
        <taxon>Tetramitia</taxon>
        <taxon>Eutetramitia</taxon>
        <taxon>Vahlkampfiidae</taxon>
        <taxon>Naegleria</taxon>
    </lineage>
</organism>
<evidence type="ECO:0000256" key="3">
    <source>
        <dbReference type="PROSITE-ProRule" id="PRU00504"/>
    </source>
</evidence>
<keyword evidence="5" id="KW-0472">Membrane</keyword>
<dbReference type="EMBL" id="GG738851">
    <property type="protein sequence ID" value="EFC48270.1"/>
    <property type="molecule type" value="Genomic_DNA"/>
</dbReference>
<dbReference type="PANTHER" id="PTHR46388">
    <property type="entry name" value="NHL REPEAT-CONTAINING PROTEIN 2"/>
    <property type="match status" value="1"/>
</dbReference>
<dbReference type="VEuPathDB" id="AmoebaDB:NAEGRDRAFT_46490"/>
<keyword evidence="2" id="KW-1015">Disulfide bond</keyword>
<dbReference type="PROSITE" id="PS00022">
    <property type="entry name" value="EGF_1"/>
    <property type="match status" value="3"/>
</dbReference>
<proteinExistence type="predicted"/>
<feature type="transmembrane region" description="Helical" evidence="5">
    <location>
        <begin position="979"/>
        <end position="1008"/>
    </location>
</feature>
<dbReference type="OrthoDB" id="62209at2759"/>
<feature type="domain" description="SRCR" evidence="8">
    <location>
        <begin position="637"/>
        <end position="776"/>
    </location>
</feature>
<dbReference type="Pfam" id="PF01436">
    <property type="entry name" value="NHL"/>
    <property type="match status" value="4"/>
</dbReference>
<feature type="signal peptide" evidence="6">
    <location>
        <begin position="1"/>
        <end position="16"/>
    </location>
</feature>
<keyword evidence="10" id="KW-1185">Reference proteome</keyword>
<feature type="compositionally biased region" description="Polar residues" evidence="4">
    <location>
        <begin position="807"/>
        <end position="826"/>
    </location>
</feature>
<dbReference type="InterPro" id="IPR000742">
    <property type="entry name" value="EGF"/>
</dbReference>
<evidence type="ECO:0000256" key="5">
    <source>
        <dbReference type="SAM" id="Phobius"/>
    </source>
</evidence>
<evidence type="ECO:0000259" key="8">
    <source>
        <dbReference type="PROSITE" id="PS50287"/>
    </source>
</evidence>
<dbReference type="InterPro" id="IPR056822">
    <property type="entry name" value="TEN_NHL"/>
</dbReference>
<feature type="compositionally biased region" description="Low complexity" evidence="4">
    <location>
        <begin position="867"/>
        <end position="907"/>
    </location>
</feature>
<dbReference type="Pfam" id="PF25021">
    <property type="entry name" value="TEN_NHL"/>
    <property type="match status" value="1"/>
</dbReference>
<evidence type="ECO:0000256" key="6">
    <source>
        <dbReference type="SAM" id="SignalP"/>
    </source>
</evidence>
<dbReference type="Pfam" id="PF23106">
    <property type="entry name" value="EGF_Teneurin"/>
    <property type="match status" value="1"/>
</dbReference>
<dbReference type="Proteomes" id="UP000006671">
    <property type="component" value="Unassembled WGS sequence"/>
</dbReference>
<feature type="chain" id="PRO_5003037241" evidence="6">
    <location>
        <begin position="17"/>
        <end position="1023"/>
    </location>
</feature>
<dbReference type="SUPFAM" id="SSF101898">
    <property type="entry name" value="NHL repeat"/>
    <property type="match status" value="2"/>
</dbReference>
<dbReference type="InterPro" id="IPR001190">
    <property type="entry name" value="SRCR"/>
</dbReference>
<dbReference type="PANTHER" id="PTHR46388:SF2">
    <property type="entry name" value="NHL REPEAT-CONTAINING PROTEIN 2"/>
    <property type="match status" value="1"/>
</dbReference>
<feature type="region of interest" description="Disordered" evidence="4">
    <location>
        <begin position="807"/>
        <end position="907"/>
    </location>
</feature>
<name>D2V3W7_NAEGR</name>
<dbReference type="eggNOG" id="KOG1225">
    <property type="taxonomic scope" value="Eukaryota"/>
</dbReference>
<feature type="repeat" description="NHL" evidence="3">
    <location>
        <begin position="83"/>
        <end position="127"/>
    </location>
</feature>
<feature type="disulfide bond" evidence="2">
    <location>
        <begin position="789"/>
        <end position="798"/>
    </location>
</feature>
<feature type="domain" description="EGF-like" evidence="7">
    <location>
        <begin position="725"/>
        <end position="759"/>
    </location>
</feature>
<dbReference type="eggNOG" id="KOG4659">
    <property type="taxonomic scope" value="Eukaryota"/>
</dbReference>
<dbReference type="GeneID" id="8848355"/>
<evidence type="ECO:0000256" key="4">
    <source>
        <dbReference type="SAM" id="MobiDB-lite"/>
    </source>
</evidence>
<dbReference type="PROSITE" id="PS51125">
    <property type="entry name" value="NHL"/>
    <property type="match status" value="2"/>
</dbReference>
<dbReference type="PROSITE" id="PS50026">
    <property type="entry name" value="EGF_3"/>
    <property type="match status" value="2"/>
</dbReference>
<keyword evidence="1" id="KW-0677">Repeat</keyword>
<dbReference type="SMART" id="SM00181">
    <property type="entry name" value="EGF"/>
    <property type="match status" value="5"/>
</dbReference>
<keyword evidence="5" id="KW-0812">Transmembrane</keyword>
<gene>
    <name evidence="9" type="ORF">NAEGRDRAFT_46490</name>
</gene>
<dbReference type="KEGG" id="ngr:NAEGRDRAFT_46490"/>
<dbReference type="InterPro" id="IPR011042">
    <property type="entry name" value="6-blade_b-propeller_TolB-like"/>
</dbReference>
<dbReference type="PROSITE" id="PS50287">
    <property type="entry name" value="SRCR_2"/>
    <property type="match status" value="1"/>
</dbReference>
<dbReference type="GO" id="GO:0016020">
    <property type="term" value="C:membrane"/>
    <property type="evidence" value="ECO:0007669"/>
    <property type="project" value="InterPro"/>
</dbReference>
<evidence type="ECO:0000256" key="2">
    <source>
        <dbReference type="PROSITE-ProRule" id="PRU00076"/>
    </source>
</evidence>
<keyword evidence="2" id="KW-0245">EGF-like domain</keyword>
<keyword evidence="6" id="KW-0732">Signal</keyword>
<evidence type="ECO:0000313" key="10">
    <source>
        <dbReference type="Proteomes" id="UP000006671"/>
    </source>
</evidence>
<feature type="domain" description="EGF-like" evidence="7">
    <location>
        <begin position="767"/>
        <end position="799"/>
    </location>
</feature>
<dbReference type="RefSeq" id="XP_002681014.1">
    <property type="nucleotide sequence ID" value="XM_002680968.1"/>
</dbReference>
<dbReference type="CDD" id="cd14953">
    <property type="entry name" value="NHL_like_1"/>
    <property type="match status" value="1"/>
</dbReference>
<evidence type="ECO:0000313" key="9">
    <source>
        <dbReference type="EMBL" id="EFC48270.1"/>
    </source>
</evidence>
<dbReference type="Gene3D" id="2.10.25.10">
    <property type="entry name" value="Laminin"/>
    <property type="match status" value="3"/>
</dbReference>
<dbReference type="AlphaFoldDB" id="D2V3W7"/>
<reference evidence="9 10" key="1">
    <citation type="journal article" date="2010" name="Cell">
        <title>The genome of Naegleria gruberi illuminates early eukaryotic versatility.</title>
        <authorList>
            <person name="Fritz-Laylin L.K."/>
            <person name="Prochnik S.E."/>
            <person name="Ginger M.L."/>
            <person name="Dacks J.B."/>
            <person name="Carpenter M.L."/>
            <person name="Field M.C."/>
            <person name="Kuo A."/>
            <person name="Paredez A."/>
            <person name="Chapman J."/>
            <person name="Pham J."/>
            <person name="Shu S."/>
            <person name="Neupane R."/>
            <person name="Cipriano M."/>
            <person name="Mancuso J."/>
            <person name="Tu H."/>
            <person name="Salamov A."/>
            <person name="Lindquist E."/>
            <person name="Shapiro H."/>
            <person name="Lucas S."/>
            <person name="Grigoriev I.V."/>
            <person name="Cande W.Z."/>
            <person name="Fulton C."/>
            <person name="Rokhsar D.S."/>
            <person name="Dawson S.C."/>
        </authorList>
    </citation>
    <scope>NUCLEOTIDE SEQUENCE [LARGE SCALE GENOMIC DNA]</scope>
    <source>
        <strain evidence="9 10">NEG-M</strain>
    </source>
</reference>
<protein>
    <submittedName>
        <fullName evidence="9">Predicted protein</fullName>
    </submittedName>
</protein>
<feature type="compositionally biased region" description="Low complexity" evidence="4">
    <location>
        <begin position="827"/>
        <end position="848"/>
    </location>
</feature>
<evidence type="ECO:0000256" key="1">
    <source>
        <dbReference type="ARBA" id="ARBA00022737"/>
    </source>
</evidence>
<feature type="compositionally biased region" description="Polar residues" evidence="4">
    <location>
        <begin position="849"/>
        <end position="866"/>
    </location>
</feature>
<dbReference type="InterPro" id="IPR001258">
    <property type="entry name" value="NHL_repeat"/>
</dbReference>
<dbReference type="eggNOG" id="KOG2177">
    <property type="taxonomic scope" value="Eukaryota"/>
</dbReference>
<accession>D2V3W7</accession>
<dbReference type="PROSITE" id="PS01186">
    <property type="entry name" value="EGF_2"/>
    <property type="match status" value="3"/>
</dbReference>
<dbReference type="Gene3D" id="2.120.10.30">
    <property type="entry name" value="TolB, C-terminal domain"/>
    <property type="match status" value="6"/>
</dbReference>
<dbReference type="InParanoid" id="D2V3W7"/>
<sequence>MLSMLLSILIVSTTVAQESFVSTIAGGGVCDGYLATQASLAYPGSPTIGPDGSIYIADSSNHRVRQVYPNGTITTIAGTGISGYNGDVIPATRAQLKNPVSVAVNSIGEVFISDNGNNRIRKVLTNGTIITFAGSGQTTFSGDYGLATNAGINYPYGIALTSIEELIISDVNHNRIRKVLTNGTIYTIAGNNIQGYNGDNKLATSASLFLSFGVSVDANDNVYIADTDNDRIRKVLTNGTIYTIAGIGNSGFSGDGGLATAAKISSPEGVSVSPEGEVYFAGTSYGFLDNTTASLALLGNPGQMFIDKNSGDVYFADKGSHRIRKISNGFITSVAGSGSATFCGENIASSACALAKPKGAVIDSLGNIYIADTNNNRVRKISYLDGTINTIAGTGSNGYNGDGILATSAQLNRPSSVAMDSVGNVFVAGVGSSGFNGDILATDAKLSNPVSVTIDSNDNVYIADTYNHRIRKILQNGNLTTIVGLGSSGFNGDYLLSNGTKLNYPQSIAFDSNGNMYIADMNNNRIRKMLTNGTIITVAGTGVSGYNGDGILATVAQLKYPQGIAIENDELIIADSSNHRIRKVLTNGTIITLVGTGTLGYSGDGLVGANSQINNPSGVVVKQNGELIVIDSDNSRLRLISTPRQCNGTLASDSNVCSGVGICSAPETCDCGNLFGGQFCEYSKCFGILSNSSSVCSSHGMCISPNTCSCNSGFYGLNCQVMKCFGIESNDTLVCSGNGKCVSIDSCQCSNGWSGSDCSILSCFNIMANDTAQVCSGHGNCSSVDKCDCEFGWSGLNCSVNSTIPETSNSTIPNNDTSINTNGTILNNSSTTNATSSNTTIPTTNQTSPHLNNSSTIPETSNSTIPNNDTSINTNGTISNNSSTTNATSSTNNSSTTDSNNSTQTNSTLTGQNSWKCFDIPNSDSTVCGGHGICISQDVCQCKATSEDGYWTGSNCTSCQTNYCGSGCRSNICSTNNNMYALFTLMAVPVVGGIGLIAGLAFGLRWWLLKRPQMMKTSTPSVV</sequence>
<comment type="caution">
    <text evidence="2">Lacks conserved residue(s) required for the propagation of feature annotation.</text>
</comment>
<feature type="repeat" description="NHL" evidence="3">
    <location>
        <begin position="441"/>
        <end position="476"/>
    </location>
</feature>
<evidence type="ECO:0000259" key="7">
    <source>
        <dbReference type="PROSITE" id="PS50026"/>
    </source>
</evidence>